<dbReference type="Pfam" id="PF12311">
    <property type="entry name" value="DUF3632"/>
    <property type="match status" value="1"/>
</dbReference>
<dbReference type="STRING" id="1073089.A0A1L9RYA8"/>
<dbReference type="VEuPathDB" id="FungiDB:ASPWEDRAFT_169780"/>
<dbReference type="RefSeq" id="XP_040693632.1">
    <property type="nucleotide sequence ID" value="XM_040830514.1"/>
</dbReference>
<dbReference type="PANTHER" id="PTHR38797:SF4">
    <property type="entry name" value="NUCLEAR PORE COMPLEX PROTEIN NUP85"/>
    <property type="match status" value="1"/>
</dbReference>
<sequence length="292" mass="33712">MDIEYDTYVAASVNPKYPPPTELVLALKSLVTTSTPAEDVARQSVSGFIEGTQSHPYPGAFHGLLFALIRKYTEQNDRFVDFIVALETLPDPTGEINQLAGFNEYMTEFAFDYVDRPFSDPEPNVSRQGWVNVNAFTAKLHNRGLPTSGRQLVRGGQILRRALERAQWEVYHHPDIDEDLEDFEDDEEEEYCQRRDRFMEEMDIRTLNANAPAAAQWIKYCGKEIYNMEGSLGREVTIITTKWTGKPPGWSKERWAFWKERFEWIAGVTALDRKTRRIAKETAEEMSRIEQE</sequence>
<dbReference type="Proteomes" id="UP000184383">
    <property type="component" value="Unassembled WGS sequence"/>
</dbReference>
<evidence type="ECO:0000313" key="2">
    <source>
        <dbReference type="Proteomes" id="UP000184383"/>
    </source>
</evidence>
<dbReference type="OrthoDB" id="3350591at2759"/>
<organism evidence="1 2">
    <name type="scientific">Aspergillus wentii DTO 134E9</name>
    <dbReference type="NCBI Taxonomy" id="1073089"/>
    <lineage>
        <taxon>Eukaryota</taxon>
        <taxon>Fungi</taxon>
        <taxon>Dikarya</taxon>
        <taxon>Ascomycota</taxon>
        <taxon>Pezizomycotina</taxon>
        <taxon>Eurotiomycetes</taxon>
        <taxon>Eurotiomycetidae</taxon>
        <taxon>Eurotiales</taxon>
        <taxon>Aspergillaceae</taxon>
        <taxon>Aspergillus</taxon>
        <taxon>Aspergillus subgen. Cremei</taxon>
    </lineage>
</organism>
<gene>
    <name evidence="1" type="ORF">ASPWEDRAFT_169780</name>
</gene>
<name>A0A1L9RYA8_ASPWE</name>
<evidence type="ECO:0000313" key="1">
    <source>
        <dbReference type="EMBL" id="OJJ39956.1"/>
    </source>
</evidence>
<keyword evidence="2" id="KW-1185">Reference proteome</keyword>
<proteinExistence type="predicted"/>
<dbReference type="AlphaFoldDB" id="A0A1L9RYA8"/>
<dbReference type="EMBL" id="KV878210">
    <property type="protein sequence ID" value="OJJ39956.1"/>
    <property type="molecule type" value="Genomic_DNA"/>
</dbReference>
<reference evidence="2" key="1">
    <citation type="journal article" date="2017" name="Genome Biol.">
        <title>Comparative genomics reveals high biological diversity and specific adaptations in the industrially and medically important fungal genus Aspergillus.</title>
        <authorList>
            <person name="de Vries R.P."/>
            <person name="Riley R."/>
            <person name="Wiebenga A."/>
            <person name="Aguilar-Osorio G."/>
            <person name="Amillis S."/>
            <person name="Uchima C.A."/>
            <person name="Anderluh G."/>
            <person name="Asadollahi M."/>
            <person name="Askin M."/>
            <person name="Barry K."/>
            <person name="Battaglia E."/>
            <person name="Bayram O."/>
            <person name="Benocci T."/>
            <person name="Braus-Stromeyer S.A."/>
            <person name="Caldana C."/>
            <person name="Canovas D."/>
            <person name="Cerqueira G.C."/>
            <person name="Chen F."/>
            <person name="Chen W."/>
            <person name="Choi C."/>
            <person name="Clum A."/>
            <person name="Dos Santos R.A."/>
            <person name="Damasio A.R."/>
            <person name="Diallinas G."/>
            <person name="Emri T."/>
            <person name="Fekete E."/>
            <person name="Flipphi M."/>
            <person name="Freyberg S."/>
            <person name="Gallo A."/>
            <person name="Gournas C."/>
            <person name="Habgood R."/>
            <person name="Hainaut M."/>
            <person name="Harispe M.L."/>
            <person name="Henrissat B."/>
            <person name="Hilden K.S."/>
            <person name="Hope R."/>
            <person name="Hossain A."/>
            <person name="Karabika E."/>
            <person name="Karaffa L."/>
            <person name="Karanyi Z."/>
            <person name="Krasevec N."/>
            <person name="Kuo A."/>
            <person name="Kusch H."/>
            <person name="LaButti K."/>
            <person name="Lagendijk E.L."/>
            <person name="Lapidus A."/>
            <person name="Levasseur A."/>
            <person name="Lindquist E."/>
            <person name="Lipzen A."/>
            <person name="Logrieco A.F."/>
            <person name="MacCabe A."/>
            <person name="Maekelae M.R."/>
            <person name="Malavazi I."/>
            <person name="Melin P."/>
            <person name="Meyer V."/>
            <person name="Mielnichuk N."/>
            <person name="Miskei M."/>
            <person name="Molnar A.P."/>
            <person name="Mule G."/>
            <person name="Ngan C.Y."/>
            <person name="Orejas M."/>
            <person name="Orosz E."/>
            <person name="Ouedraogo J.P."/>
            <person name="Overkamp K.M."/>
            <person name="Park H.-S."/>
            <person name="Perrone G."/>
            <person name="Piumi F."/>
            <person name="Punt P.J."/>
            <person name="Ram A.F."/>
            <person name="Ramon A."/>
            <person name="Rauscher S."/>
            <person name="Record E."/>
            <person name="Riano-Pachon D.M."/>
            <person name="Robert V."/>
            <person name="Roehrig J."/>
            <person name="Ruller R."/>
            <person name="Salamov A."/>
            <person name="Salih N.S."/>
            <person name="Samson R.A."/>
            <person name="Sandor E."/>
            <person name="Sanguinetti M."/>
            <person name="Schuetze T."/>
            <person name="Sepcic K."/>
            <person name="Shelest E."/>
            <person name="Sherlock G."/>
            <person name="Sophianopoulou V."/>
            <person name="Squina F.M."/>
            <person name="Sun H."/>
            <person name="Susca A."/>
            <person name="Todd R.B."/>
            <person name="Tsang A."/>
            <person name="Unkles S.E."/>
            <person name="van de Wiele N."/>
            <person name="van Rossen-Uffink D."/>
            <person name="Oliveira J.V."/>
            <person name="Vesth T.C."/>
            <person name="Visser J."/>
            <person name="Yu J.-H."/>
            <person name="Zhou M."/>
            <person name="Andersen M.R."/>
            <person name="Archer D.B."/>
            <person name="Baker S.E."/>
            <person name="Benoit I."/>
            <person name="Brakhage A.A."/>
            <person name="Braus G.H."/>
            <person name="Fischer R."/>
            <person name="Frisvad J.C."/>
            <person name="Goldman G.H."/>
            <person name="Houbraken J."/>
            <person name="Oakley B."/>
            <person name="Pocsi I."/>
            <person name="Scazzocchio C."/>
            <person name="Seiboth B."/>
            <person name="vanKuyk P.A."/>
            <person name="Wortman J."/>
            <person name="Dyer P.S."/>
            <person name="Grigoriev I.V."/>
        </authorList>
    </citation>
    <scope>NUCLEOTIDE SEQUENCE [LARGE SCALE GENOMIC DNA]</scope>
    <source>
        <strain evidence="2">DTO 134E9</strain>
    </source>
</reference>
<dbReference type="PANTHER" id="PTHR38797">
    <property type="entry name" value="NUCLEAR PORE COMPLEX PROTEIN NUP85-RELATED"/>
    <property type="match status" value="1"/>
</dbReference>
<dbReference type="InterPro" id="IPR022085">
    <property type="entry name" value="OpdG"/>
</dbReference>
<dbReference type="InterPro" id="IPR053204">
    <property type="entry name" value="Oxopyrrolidines_Biosynth-assoc"/>
</dbReference>
<accession>A0A1L9RYA8</accession>
<protein>
    <submittedName>
        <fullName evidence="1">Uncharacterized protein</fullName>
    </submittedName>
</protein>
<dbReference type="GeneID" id="63746362"/>